<name>A0A0L6UUK7_9BASI</name>
<sequence length="202" mass="22604">MLKVIASQSQTPSTTNPASPPSSASQPNPAQKSWVWCHFKLNHKTNKFQFLAPYSKKKGEPCGVLLSQDSTSSTKSMSEYSKRVHHMVLPNQDQTNQLFLPNLMKHQCFLSSFFPRLIFNVSHFLHCGVDAWMSPNMKAFMAVTANGITLDWKMIDVLIGMPAFQAECFGSNFGDILVDMLDDLELSDKLISITAVERKTVS</sequence>
<protein>
    <submittedName>
        <fullName evidence="2">Uncharacterized protein</fullName>
    </submittedName>
</protein>
<dbReference type="EMBL" id="LAVV01008662">
    <property type="protein sequence ID" value="KNZ52223.1"/>
    <property type="molecule type" value="Genomic_DNA"/>
</dbReference>
<evidence type="ECO:0000256" key="1">
    <source>
        <dbReference type="SAM" id="MobiDB-lite"/>
    </source>
</evidence>
<comment type="caution">
    <text evidence="2">The sequence shown here is derived from an EMBL/GenBank/DDBJ whole genome shotgun (WGS) entry which is preliminary data.</text>
</comment>
<evidence type="ECO:0000313" key="3">
    <source>
        <dbReference type="Proteomes" id="UP000037035"/>
    </source>
</evidence>
<accession>A0A0L6UUK7</accession>
<keyword evidence="3" id="KW-1185">Reference proteome</keyword>
<reference evidence="2 3" key="1">
    <citation type="submission" date="2015-08" db="EMBL/GenBank/DDBJ databases">
        <title>Next Generation Sequencing and Analysis of the Genome of Puccinia sorghi L Schw, the Causal Agent of Maize Common Rust.</title>
        <authorList>
            <person name="Rochi L."/>
            <person name="Burguener G."/>
            <person name="Darino M."/>
            <person name="Turjanski A."/>
            <person name="Kreff E."/>
            <person name="Dieguez M.J."/>
            <person name="Sacco F."/>
        </authorList>
    </citation>
    <scope>NUCLEOTIDE SEQUENCE [LARGE SCALE GENOMIC DNA]</scope>
    <source>
        <strain evidence="2 3">RO10H11247</strain>
    </source>
</reference>
<proteinExistence type="predicted"/>
<dbReference type="Proteomes" id="UP000037035">
    <property type="component" value="Unassembled WGS sequence"/>
</dbReference>
<gene>
    <name evidence="2" type="ORF">VP01_3644g1</name>
</gene>
<feature type="non-terminal residue" evidence="2">
    <location>
        <position position="202"/>
    </location>
</feature>
<dbReference type="VEuPathDB" id="FungiDB:VP01_3644g1"/>
<feature type="region of interest" description="Disordered" evidence="1">
    <location>
        <begin position="1"/>
        <end position="29"/>
    </location>
</feature>
<dbReference type="AlphaFoldDB" id="A0A0L6UUK7"/>
<organism evidence="2 3">
    <name type="scientific">Puccinia sorghi</name>
    <dbReference type="NCBI Taxonomy" id="27349"/>
    <lineage>
        <taxon>Eukaryota</taxon>
        <taxon>Fungi</taxon>
        <taxon>Dikarya</taxon>
        <taxon>Basidiomycota</taxon>
        <taxon>Pucciniomycotina</taxon>
        <taxon>Pucciniomycetes</taxon>
        <taxon>Pucciniales</taxon>
        <taxon>Pucciniaceae</taxon>
        <taxon>Puccinia</taxon>
    </lineage>
</organism>
<evidence type="ECO:0000313" key="2">
    <source>
        <dbReference type="EMBL" id="KNZ52223.1"/>
    </source>
</evidence>